<comment type="caution">
    <text evidence="14">The sequence shown here is derived from an EMBL/GenBank/DDBJ whole genome shotgun (WGS) entry which is preliminary data.</text>
</comment>
<keyword evidence="9 11" id="KW-0560">Oxidoreductase</keyword>
<evidence type="ECO:0000256" key="7">
    <source>
        <dbReference type="ARBA" id="ARBA00022798"/>
    </source>
</evidence>
<dbReference type="OrthoDB" id="9766796at2"/>
<dbReference type="GO" id="GO:0046168">
    <property type="term" value="P:glycerol-3-phosphate catabolic process"/>
    <property type="evidence" value="ECO:0007669"/>
    <property type="project" value="TreeGrafter"/>
</dbReference>
<dbReference type="SUPFAM" id="SSF54373">
    <property type="entry name" value="FAD-linked reductases, C-terminal domain"/>
    <property type="match status" value="1"/>
</dbReference>
<dbReference type="InterPro" id="IPR038299">
    <property type="entry name" value="DAO_C_sf"/>
</dbReference>
<evidence type="ECO:0000256" key="8">
    <source>
        <dbReference type="ARBA" id="ARBA00022827"/>
    </source>
</evidence>
<evidence type="ECO:0000256" key="5">
    <source>
        <dbReference type="ARBA" id="ARBA00022490"/>
    </source>
</evidence>
<evidence type="ECO:0000256" key="2">
    <source>
        <dbReference type="ARBA" id="ARBA00004496"/>
    </source>
</evidence>
<dbReference type="PRINTS" id="PR01001">
    <property type="entry name" value="FADG3PDH"/>
</dbReference>
<keyword evidence="7" id="KW-0319">Glycerol metabolism</keyword>
<dbReference type="PROSITE" id="PS00978">
    <property type="entry name" value="FAD_G3PDH_2"/>
    <property type="match status" value="1"/>
</dbReference>
<dbReference type="Gene3D" id="3.50.50.60">
    <property type="entry name" value="FAD/NAD(P)-binding domain"/>
    <property type="match status" value="1"/>
</dbReference>
<proteinExistence type="inferred from homology"/>
<name>A0A7J5B5H2_9MICO</name>
<dbReference type="InterPro" id="IPR036188">
    <property type="entry name" value="FAD/NAD-bd_sf"/>
</dbReference>
<dbReference type="GO" id="GO:0009331">
    <property type="term" value="C:glycerol-3-phosphate dehydrogenase (FAD) complex"/>
    <property type="evidence" value="ECO:0007669"/>
    <property type="project" value="UniProtKB-UniRule"/>
</dbReference>
<evidence type="ECO:0000256" key="11">
    <source>
        <dbReference type="RuleBase" id="RU361217"/>
    </source>
</evidence>
<dbReference type="SUPFAM" id="SSF51905">
    <property type="entry name" value="FAD/NAD(P)-binding domain"/>
    <property type="match status" value="1"/>
</dbReference>
<accession>A0A7J5B5H2</accession>
<dbReference type="InterPro" id="IPR031656">
    <property type="entry name" value="DAO_C"/>
</dbReference>
<keyword evidence="5" id="KW-0963">Cytoplasm</keyword>
<feature type="domain" description="FAD dependent oxidoreductase" evidence="12">
    <location>
        <begin position="29"/>
        <end position="387"/>
    </location>
</feature>
<evidence type="ECO:0000256" key="4">
    <source>
        <dbReference type="ARBA" id="ARBA00013029"/>
    </source>
</evidence>
<evidence type="ECO:0000313" key="15">
    <source>
        <dbReference type="Proteomes" id="UP000490386"/>
    </source>
</evidence>
<evidence type="ECO:0000259" key="13">
    <source>
        <dbReference type="Pfam" id="PF16901"/>
    </source>
</evidence>
<evidence type="ECO:0000256" key="1">
    <source>
        <dbReference type="ARBA" id="ARBA00001974"/>
    </source>
</evidence>
<comment type="catalytic activity">
    <reaction evidence="10 11">
        <text>a quinone + sn-glycerol 3-phosphate = dihydroxyacetone phosphate + a quinol</text>
        <dbReference type="Rhea" id="RHEA:18977"/>
        <dbReference type="ChEBI" id="CHEBI:24646"/>
        <dbReference type="ChEBI" id="CHEBI:57597"/>
        <dbReference type="ChEBI" id="CHEBI:57642"/>
        <dbReference type="ChEBI" id="CHEBI:132124"/>
        <dbReference type="EC" id="1.1.5.3"/>
    </reaction>
</comment>
<dbReference type="GO" id="GO:0004368">
    <property type="term" value="F:glycerol-3-phosphate dehydrogenase (quinone) activity"/>
    <property type="evidence" value="ECO:0007669"/>
    <property type="project" value="UniProtKB-EC"/>
</dbReference>
<evidence type="ECO:0000313" key="14">
    <source>
        <dbReference type="EMBL" id="KAB1639367.1"/>
    </source>
</evidence>
<sequence length="614" mass="66811">MANSVSRSDKLGPQERAAAIESLKTKNLDVLVVGGGVVGAGAALDAVTRGLSVGMVEARDFASGTSSRSSKLIHGGIRYLEQMNFSLVREALLERGLLLQRLAPHLVKPIRFLYPLKNPLERFYIGAGMLMYDLFAKTGEVKPGVPMHRHYTRSQVAKMSPGLSKNSFSGGLTYYDAGVDDARFVAVLARTASFYGAHVAPRVRVEGFLKVGQRVVGAQVVDLETGERFEIRAKQVVNATGVWTDDTNKMVGERASFRVRASKGVHLVVPRDRFQSASGLLLRTEKSVLFVIPNGRHWIIGTTDTDWKLDKAHPAATAADIDYILKHVNEVLAVKLTRADVEGVYAGLRPLLSGESDETSKLSREHMVAHSVPGLVLIAGGKYTTYRIMAKDAIDAAADALDGKIPASTTKDIPLLGAVGYKAAWNRRGKIARAFGLHRVRIEHLLNRYGTLTDEILDLIRQNPKLAEPMPGADDYLQAEVTYAATHEGALHLDDVLARRTRISIEAWDRGISAAPVAARLMADALGWDEERTQREIDTYVERVAAEIASQEQPDDESADRIRLEAPDIDSVLGHAGDNTPFGTAPALPMIEVDETADVEAATVKAESKDAQKS</sequence>
<protein>
    <recommendedName>
        <fullName evidence="4 11">Glycerol-3-phosphate dehydrogenase</fullName>
        <ecNumber evidence="4 11">1.1.5.3</ecNumber>
    </recommendedName>
</protein>
<dbReference type="GO" id="GO:0006071">
    <property type="term" value="P:glycerol metabolic process"/>
    <property type="evidence" value="ECO:0007669"/>
    <property type="project" value="UniProtKB-KW"/>
</dbReference>
<dbReference type="PANTHER" id="PTHR11985:SF31">
    <property type="entry name" value="GLYCEROL-3-PHOSPHATE DEHYDROGENASE 2"/>
    <property type="match status" value="1"/>
</dbReference>
<dbReference type="PANTHER" id="PTHR11985">
    <property type="entry name" value="GLYCEROL-3-PHOSPHATE DEHYDROGENASE"/>
    <property type="match status" value="1"/>
</dbReference>
<keyword evidence="15" id="KW-1185">Reference proteome</keyword>
<reference evidence="14 15" key="1">
    <citation type="submission" date="2019-09" db="EMBL/GenBank/DDBJ databases">
        <title>Phylogeny of genus Pseudoclavibacter and closely related genus.</title>
        <authorList>
            <person name="Li Y."/>
        </authorList>
    </citation>
    <scope>NUCLEOTIDE SEQUENCE [LARGE SCALE GENOMIC DNA]</scope>
    <source>
        <strain evidence="14 15">THG-MD12</strain>
    </source>
</reference>
<dbReference type="Gene3D" id="1.10.8.870">
    <property type="entry name" value="Alpha-glycerophosphate oxidase, cap domain"/>
    <property type="match status" value="1"/>
</dbReference>
<dbReference type="AlphaFoldDB" id="A0A7J5B5H2"/>
<dbReference type="EC" id="1.1.5.3" evidence="4 11"/>
<evidence type="ECO:0000256" key="3">
    <source>
        <dbReference type="ARBA" id="ARBA00007330"/>
    </source>
</evidence>
<keyword evidence="6 11" id="KW-0285">Flavoprotein</keyword>
<evidence type="ECO:0000256" key="10">
    <source>
        <dbReference type="ARBA" id="ARBA00049055"/>
    </source>
</evidence>
<gene>
    <name evidence="14" type="ORF">F8O03_03240</name>
</gene>
<dbReference type="Pfam" id="PF01266">
    <property type="entry name" value="DAO"/>
    <property type="match status" value="1"/>
</dbReference>
<feature type="domain" description="Alpha-glycerophosphate oxidase C-terminal" evidence="13">
    <location>
        <begin position="408"/>
        <end position="532"/>
    </location>
</feature>
<dbReference type="InterPro" id="IPR006076">
    <property type="entry name" value="FAD-dep_OxRdtase"/>
</dbReference>
<comment type="similarity">
    <text evidence="3 11">Belongs to the FAD-dependent glycerol-3-phosphate dehydrogenase family.</text>
</comment>
<dbReference type="PROSITE" id="PS00977">
    <property type="entry name" value="FAD_G3PDH_1"/>
    <property type="match status" value="1"/>
</dbReference>
<dbReference type="EMBL" id="WBJX01000001">
    <property type="protein sequence ID" value="KAB1639367.1"/>
    <property type="molecule type" value="Genomic_DNA"/>
</dbReference>
<dbReference type="FunFam" id="1.10.8.870:FF:000003">
    <property type="entry name" value="Glycerol-3-phosphate dehydrogenase"/>
    <property type="match status" value="1"/>
</dbReference>
<keyword evidence="8" id="KW-0274">FAD</keyword>
<dbReference type="Pfam" id="PF16901">
    <property type="entry name" value="DAO_C"/>
    <property type="match status" value="1"/>
</dbReference>
<dbReference type="InterPro" id="IPR000447">
    <property type="entry name" value="G3P_DH_FAD-dep"/>
</dbReference>
<dbReference type="Proteomes" id="UP000490386">
    <property type="component" value="Unassembled WGS sequence"/>
</dbReference>
<comment type="cofactor">
    <cofactor evidence="1 11">
        <name>FAD</name>
        <dbReference type="ChEBI" id="CHEBI:57692"/>
    </cofactor>
</comment>
<organism evidence="14 15">
    <name type="scientific">Pseudoclavibacter terrae</name>
    <dbReference type="NCBI Taxonomy" id="1530195"/>
    <lineage>
        <taxon>Bacteria</taxon>
        <taxon>Bacillati</taxon>
        <taxon>Actinomycetota</taxon>
        <taxon>Actinomycetes</taxon>
        <taxon>Micrococcales</taxon>
        <taxon>Microbacteriaceae</taxon>
        <taxon>Pseudoclavibacter</taxon>
    </lineage>
</organism>
<comment type="subcellular location">
    <subcellularLocation>
        <location evidence="2">Cytoplasm</location>
    </subcellularLocation>
</comment>
<evidence type="ECO:0000256" key="6">
    <source>
        <dbReference type="ARBA" id="ARBA00022630"/>
    </source>
</evidence>
<dbReference type="Gene3D" id="3.30.9.10">
    <property type="entry name" value="D-Amino Acid Oxidase, subunit A, domain 2"/>
    <property type="match status" value="1"/>
</dbReference>
<dbReference type="RefSeq" id="WP_151422331.1">
    <property type="nucleotide sequence ID" value="NZ_CANKVH010000007.1"/>
</dbReference>
<evidence type="ECO:0000259" key="12">
    <source>
        <dbReference type="Pfam" id="PF01266"/>
    </source>
</evidence>
<evidence type="ECO:0000256" key="9">
    <source>
        <dbReference type="ARBA" id="ARBA00023002"/>
    </source>
</evidence>